<gene>
    <name evidence="1" type="ORF">P8828_23980</name>
</gene>
<dbReference type="RefSeq" id="WP_164918168.1">
    <property type="nucleotide sequence ID" value="NZ_CP035232.1"/>
</dbReference>
<proteinExistence type="predicted"/>
<organism evidence="1 2">
    <name type="scientific">Bacillus glycinifermentans</name>
    <dbReference type="NCBI Taxonomy" id="1664069"/>
    <lineage>
        <taxon>Bacteria</taxon>
        <taxon>Bacillati</taxon>
        <taxon>Bacillota</taxon>
        <taxon>Bacilli</taxon>
        <taxon>Bacillales</taxon>
        <taxon>Bacillaceae</taxon>
        <taxon>Bacillus</taxon>
    </lineage>
</organism>
<evidence type="ECO:0000313" key="2">
    <source>
        <dbReference type="Proteomes" id="UP001341297"/>
    </source>
</evidence>
<dbReference type="Proteomes" id="UP001341297">
    <property type="component" value="Unassembled WGS sequence"/>
</dbReference>
<protein>
    <submittedName>
        <fullName evidence="1">Uncharacterized protein</fullName>
    </submittedName>
</protein>
<evidence type="ECO:0000313" key="1">
    <source>
        <dbReference type="EMBL" id="MEC0487808.1"/>
    </source>
</evidence>
<dbReference type="GeneID" id="82855890"/>
<accession>A0ABU6HBQ7</accession>
<keyword evidence="2" id="KW-1185">Reference proteome</keyword>
<sequence>MTNVQVNQLMPGVFEVTPKQPGKGQDLTPVIRVLEEKIKQMELIQSA</sequence>
<comment type="caution">
    <text evidence="1">The sequence shown here is derived from an EMBL/GenBank/DDBJ whole genome shotgun (WGS) entry which is preliminary data.</text>
</comment>
<name>A0ABU6HBQ7_9BACI</name>
<reference evidence="1 2" key="1">
    <citation type="submission" date="2023-03" db="EMBL/GenBank/DDBJ databases">
        <title>Agriculturally important microbes genome sequencing.</title>
        <authorList>
            <person name="Dunlap C."/>
        </authorList>
    </citation>
    <scope>NUCLEOTIDE SEQUENCE [LARGE SCALE GENOMIC DNA]</scope>
    <source>
        <strain evidence="1 2">CBP-3203</strain>
    </source>
</reference>
<dbReference type="EMBL" id="JARRTL010000037">
    <property type="protein sequence ID" value="MEC0487808.1"/>
    <property type="molecule type" value="Genomic_DNA"/>
</dbReference>